<dbReference type="SMART" id="SM00320">
    <property type="entry name" value="WD40"/>
    <property type="match status" value="12"/>
</dbReference>
<feature type="repeat" description="WD" evidence="3">
    <location>
        <begin position="194"/>
        <end position="235"/>
    </location>
</feature>
<reference evidence="4 5" key="1">
    <citation type="submission" date="2016-05" db="EMBL/GenBank/DDBJ databases">
        <title>Genome sequencing reveals origins of a unique bacterial endosymbiosis in the earliest lineages of terrestrial Fungi.</title>
        <authorList>
            <consortium name="DOE Joint Genome Institute"/>
            <person name="Uehling J."/>
            <person name="Gryganskyi A."/>
            <person name="Hameed K."/>
            <person name="Tschaplinski T."/>
            <person name="Misztal P."/>
            <person name="Wu S."/>
            <person name="Desiro A."/>
            <person name="Vande Pol N."/>
            <person name="Du Z.-Y."/>
            <person name="Zienkiewicz A."/>
            <person name="Zienkiewicz K."/>
            <person name="Morin E."/>
            <person name="Tisserant E."/>
            <person name="Splivallo R."/>
            <person name="Hainaut M."/>
            <person name="Henrissat B."/>
            <person name="Ohm R."/>
            <person name="Kuo A."/>
            <person name="Yan J."/>
            <person name="Lipzen A."/>
            <person name="Nolan M."/>
            <person name="Labutti K."/>
            <person name="Barry K."/>
            <person name="Goldstein A."/>
            <person name="Labbe J."/>
            <person name="Schadt C."/>
            <person name="Tuskan G."/>
            <person name="Grigoriev I."/>
            <person name="Martin F."/>
            <person name="Vilgalys R."/>
            <person name="Bonito G."/>
        </authorList>
    </citation>
    <scope>NUCLEOTIDE SEQUENCE [LARGE SCALE GENOMIC DNA]</scope>
    <source>
        <strain evidence="4 5">AG-77</strain>
    </source>
</reference>
<dbReference type="InterPro" id="IPR019775">
    <property type="entry name" value="WD40_repeat_CS"/>
</dbReference>
<keyword evidence="5" id="KW-1185">Reference proteome</keyword>
<dbReference type="InterPro" id="IPR050349">
    <property type="entry name" value="WD_LIS1/nudF_dynein_reg"/>
</dbReference>
<evidence type="ECO:0000256" key="1">
    <source>
        <dbReference type="ARBA" id="ARBA00022574"/>
    </source>
</evidence>
<dbReference type="PRINTS" id="PR00320">
    <property type="entry name" value="GPROTEINBRPT"/>
</dbReference>
<dbReference type="InterPro" id="IPR020472">
    <property type="entry name" value="WD40_PAC1"/>
</dbReference>
<dbReference type="Pfam" id="PF00400">
    <property type="entry name" value="WD40"/>
    <property type="match status" value="9"/>
</dbReference>
<feature type="repeat" description="WD" evidence="3">
    <location>
        <begin position="26"/>
        <end position="67"/>
    </location>
</feature>
<dbReference type="InterPro" id="IPR015943">
    <property type="entry name" value="WD40/YVTN_repeat-like_dom_sf"/>
</dbReference>
<feature type="repeat" description="WD" evidence="3">
    <location>
        <begin position="332"/>
        <end position="354"/>
    </location>
</feature>
<dbReference type="STRING" id="1314771.A0A197KGW5"/>
<keyword evidence="1 3" id="KW-0853">WD repeat</keyword>
<dbReference type="PROSITE" id="PS00678">
    <property type="entry name" value="WD_REPEATS_1"/>
    <property type="match status" value="3"/>
</dbReference>
<dbReference type="InterPro" id="IPR001680">
    <property type="entry name" value="WD40_rpt"/>
</dbReference>
<protein>
    <submittedName>
        <fullName evidence="4">WD40 repeat-like protein</fullName>
    </submittedName>
</protein>
<dbReference type="PROSITE" id="PS50294">
    <property type="entry name" value="WD_REPEATS_REGION"/>
    <property type="match status" value="6"/>
</dbReference>
<accession>A0A197KGW5</accession>
<evidence type="ECO:0000256" key="3">
    <source>
        <dbReference type="PROSITE-ProRule" id="PRU00221"/>
    </source>
</evidence>
<name>A0A197KGW5_9FUNG</name>
<evidence type="ECO:0000313" key="4">
    <source>
        <dbReference type="EMBL" id="OAQ35911.1"/>
    </source>
</evidence>
<dbReference type="PROSITE" id="PS50082">
    <property type="entry name" value="WD_REPEATS_2"/>
    <property type="match status" value="7"/>
</dbReference>
<dbReference type="CDD" id="cd00200">
    <property type="entry name" value="WD40"/>
    <property type="match status" value="1"/>
</dbReference>
<dbReference type="SUPFAM" id="SSF50978">
    <property type="entry name" value="WD40 repeat-like"/>
    <property type="match status" value="3"/>
</dbReference>
<feature type="repeat" description="WD" evidence="3">
    <location>
        <begin position="110"/>
        <end position="151"/>
    </location>
</feature>
<dbReference type="PANTHER" id="PTHR44129">
    <property type="entry name" value="WD REPEAT-CONTAINING PROTEIN POP1"/>
    <property type="match status" value="1"/>
</dbReference>
<feature type="non-terminal residue" evidence="4">
    <location>
        <position position="1"/>
    </location>
</feature>
<feature type="repeat" description="WD" evidence="3">
    <location>
        <begin position="364"/>
        <end position="405"/>
    </location>
</feature>
<gene>
    <name evidence="4" type="ORF">K457DRAFT_132550</name>
</gene>
<dbReference type="Gene3D" id="2.130.10.10">
    <property type="entry name" value="YVTN repeat-like/Quinoprotein amine dehydrogenase"/>
    <property type="match status" value="4"/>
</dbReference>
<proteinExistence type="predicted"/>
<evidence type="ECO:0000256" key="2">
    <source>
        <dbReference type="ARBA" id="ARBA00022737"/>
    </source>
</evidence>
<evidence type="ECO:0000313" key="5">
    <source>
        <dbReference type="Proteomes" id="UP000078512"/>
    </source>
</evidence>
<organism evidence="4 5">
    <name type="scientific">Linnemannia elongata AG-77</name>
    <dbReference type="NCBI Taxonomy" id="1314771"/>
    <lineage>
        <taxon>Eukaryota</taxon>
        <taxon>Fungi</taxon>
        <taxon>Fungi incertae sedis</taxon>
        <taxon>Mucoromycota</taxon>
        <taxon>Mortierellomycotina</taxon>
        <taxon>Mortierellomycetes</taxon>
        <taxon>Mortierellales</taxon>
        <taxon>Mortierellaceae</taxon>
        <taxon>Linnemannia</taxon>
    </lineage>
</organism>
<dbReference type="InterPro" id="IPR036322">
    <property type="entry name" value="WD40_repeat_dom_sf"/>
</dbReference>
<feature type="repeat" description="WD" evidence="3">
    <location>
        <begin position="68"/>
        <end position="109"/>
    </location>
</feature>
<feature type="repeat" description="WD" evidence="3">
    <location>
        <begin position="236"/>
        <end position="277"/>
    </location>
</feature>
<dbReference type="AlphaFoldDB" id="A0A197KGW5"/>
<sequence>MLGVALWADGLGVVIYDTSTWQRIHLATTTERVRSLAFSPNGQRIVSGAENGVIRLWDCTSGEQLLVMNGGIDTISSLAYSPCGNRIASACSDNTVRLWNSETGVCMFVLEEHTEKVLSVKFTPDGRQLVSGSWDETIRFWDSETGKPGNILKPLLGWIYSLACSPKGQWIASGHYGGDVWLWDMVSGSRGPVLQGHTDLVTGIAFSPDDQLIASSSRDRRVMLWDASTGDCISTYDGHLHPVWDVAFSPDGLTIASGSDDETVRLWKVNSSRSGIAIQNQIDGALLVAYSPDGLSVLSIDSHLNIRQGDATTGLRGSVSCELPDMESFKCLTFSTDVDQIATGCEDGAVRLWDRKTGAAGPVLEGHLSEVYDMTYSTCGRWIASYDVDGFVRLWDLRDTKQQCVLVKGGGGEIDWISDLKFSPTGDQLAICWMNGIVRLFDPETRALLMSKKLTEDRILALGYSPNGQQLALSTETSIAFWDLESDECDLKLRVPPICQQDDSDHIVTYSPCGQFLASTGADYNVNLWHRRLVEGDTYTWCHAISLGVFSAKLISLSWNPVVPAEFITSCRDEALQVWRVSSDKGTVAVKMLWGTNLRSLCTAGVVLDGATGLIPIHRKLLAQRMTVVRQKST</sequence>
<dbReference type="Proteomes" id="UP000078512">
    <property type="component" value="Unassembled WGS sequence"/>
</dbReference>
<dbReference type="OrthoDB" id="674604at2759"/>
<keyword evidence="2" id="KW-0677">Repeat</keyword>
<dbReference type="EMBL" id="KV442013">
    <property type="protein sequence ID" value="OAQ35911.1"/>
    <property type="molecule type" value="Genomic_DNA"/>
</dbReference>